<dbReference type="PANTHER" id="PTHR32378">
    <property type="entry name" value="GUANINE NUCLEOTIDE-BINDING PROTEIN SUBUNIT GAMMA 3"/>
    <property type="match status" value="1"/>
</dbReference>
<dbReference type="Proteomes" id="UP001327560">
    <property type="component" value="Chromosome 5"/>
</dbReference>
<evidence type="ECO:0000313" key="3">
    <source>
        <dbReference type="EMBL" id="WOL06536.1"/>
    </source>
</evidence>
<protein>
    <recommendedName>
        <fullName evidence="2">G protein gamma domain-containing protein</fullName>
    </recommendedName>
</protein>
<reference evidence="3 4" key="1">
    <citation type="submission" date="2023-10" db="EMBL/GenBank/DDBJ databases">
        <title>Chromosome-scale genome assembly provides insights into flower coloration mechanisms of Canna indica.</title>
        <authorList>
            <person name="Li C."/>
        </authorList>
    </citation>
    <scope>NUCLEOTIDE SEQUENCE [LARGE SCALE GENOMIC DNA]</scope>
    <source>
        <tissue evidence="3">Flower</tissue>
    </source>
</reference>
<gene>
    <name evidence="3" type="ORF">Cni_G15270</name>
</gene>
<evidence type="ECO:0000313" key="4">
    <source>
        <dbReference type="Proteomes" id="UP001327560"/>
    </source>
</evidence>
<dbReference type="PANTHER" id="PTHR32378:SF10">
    <property type="entry name" value="GUANINE NUCLEOTIDE-BINDING PROTEIN SUBUNIT GAMMA 3"/>
    <property type="match status" value="1"/>
</dbReference>
<proteinExistence type="predicted"/>
<keyword evidence="1" id="KW-0175">Coiled coil</keyword>
<evidence type="ECO:0000259" key="2">
    <source>
        <dbReference type="SMART" id="SM01224"/>
    </source>
</evidence>
<keyword evidence="4" id="KW-1185">Reference proteome</keyword>
<evidence type="ECO:0000256" key="1">
    <source>
        <dbReference type="SAM" id="Coils"/>
    </source>
</evidence>
<sequence length="312" mass="32482">MGETATPTPPPQLMPPVVVVVAPSPKSPPRYPDLCGRRRLQLELQILNREIGFLEEELQSLEGIQHVSRWCKQVNDFVGLKPDPLMPMEDKFCILAGQSFASTSHQFAASVGVCLSLKSQVVAEKAGVAVNVDALVLDVVRPLSAAVAQEIFLAVAVKHVAAAARVLPAVAQMLQAANRDATAGIGRLPASGHGNVDAAAIQLAAVAGRIHVPVNAVPKNGGAAAVGHAAADIIARLRAHGAAAGDLHALCSAVSENSAVAKAFHAVSFRSSPAIDVLVLVPGPAVGVQMDDLLLPMDVCVKTRTDFCIILF</sequence>
<name>A0AAQ3KJ87_9LILI</name>
<organism evidence="3 4">
    <name type="scientific">Canna indica</name>
    <name type="common">Indian-shot</name>
    <dbReference type="NCBI Taxonomy" id="4628"/>
    <lineage>
        <taxon>Eukaryota</taxon>
        <taxon>Viridiplantae</taxon>
        <taxon>Streptophyta</taxon>
        <taxon>Embryophyta</taxon>
        <taxon>Tracheophyta</taxon>
        <taxon>Spermatophyta</taxon>
        <taxon>Magnoliopsida</taxon>
        <taxon>Liliopsida</taxon>
        <taxon>Zingiberales</taxon>
        <taxon>Cannaceae</taxon>
        <taxon>Canna</taxon>
    </lineage>
</organism>
<dbReference type="AlphaFoldDB" id="A0AAQ3KJ87"/>
<accession>A0AAQ3KJ87</accession>
<dbReference type="SMART" id="SM01224">
    <property type="entry name" value="G_gamma"/>
    <property type="match status" value="1"/>
</dbReference>
<dbReference type="InterPro" id="IPR015898">
    <property type="entry name" value="G-protein_gamma-like_dom"/>
</dbReference>
<feature type="coiled-coil region" evidence="1">
    <location>
        <begin position="37"/>
        <end position="64"/>
    </location>
</feature>
<feature type="domain" description="G protein gamma" evidence="2">
    <location>
        <begin position="40"/>
        <end position="96"/>
    </location>
</feature>
<dbReference type="EMBL" id="CP136894">
    <property type="protein sequence ID" value="WOL06536.1"/>
    <property type="molecule type" value="Genomic_DNA"/>
</dbReference>
<dbReference type="InterPro" id="IPR055305">
    <property type="entry name" value="GG3-like"/>
</dbReference>